<protein>
    <submittedName>
        <fullName evidence="1">Uncharacterized protein</fullName>
    </submittedName>
</protein>
<sequence>MAMAFSAAKCSIQSFPLSITSARSHEKPLFDSLKTPACSFLGSTRKLRFTSASKLNQINPHYRHY</sequence>
<comment type="caution">
    <text evidence="1">The sequence shown here is derived from an EMBL/GenBank/DDBJ whole genome shotgun (WGS) entry which is preliminary data.</text>
</comment>
<reference evidence="1 2" key="1">
    <citation type="journal article" date="2021" name="Commun. Biol.">
        <title>The genome of Shorea leprosula (Dipterocarpaceae) highlights the ecological relevance of drought in aseasonal tropical rainforests.</title>
        <authorList>
            <person name="Ng K.K.S."/>
            <person name="Kobayashi M.J."/>
            <person name="Fawcett J.A."/>
            <person name="Hatakeyama M."/>
            <person name="Paape T."/>
            <person name="Ng C.H."/>
            <person name="Ang C.C."/>
            <person name="Tnah L.H."/>
            <person name="Lee C.T."/>
            <person name="Nishiyama T."/>
            <person name="Sese J."/>
            <person name="O'Brien M.J."/>
            <person name="Copetti D."/>
            <person name="Mohd Noor M.I."/>
            <person name="Ong R.C."/>
            <person name="Putra M."/>
            <person name="Sireger I.Z."/>
            <person name="Indrioko S."/>
            <person name="Kosugi Y."/>
            <person name="Izuno A."/>
            <person name="Isagi Y."/>
            <person name="Lee S.L."/>
            <person name="Shimizu K.K."/>
        </authorList>
    </citation>
    <scope>NUCLEOTIDE SEQUENCE [LARGE SCALE GENOMIC DNA]</scope>
    <source>
        <strain evidence="1">214</strain>
    </source>
</reference>
<proteinExistence type="predicted"/>
<dbReference type="EMBL" id="BPVZ01000038">
    <property type="protein sequence ID" value="GKV13175.1"/>
    <property type="molecule type" value="Genomic_DNA"/>
</dbReference>
<dbReference type="Proteomes" id="UP001054252">
    <property type="component" value="Unassembled WGS sequence"/>
</dbReference>
<accession>A0AAV5JM74</accession>
<evidence type="ECO:0000313" key="1">
    <source>
        <dbReference type="EMBL" id="GKV13175.1"/>
    </source>
</evidence>
<organism evidence="1 2">
    <name type="scientific">Rubroshorea leprosula</name>
    <dbReference type="NCBI Taxonomy" id="152421"/>
    <lineage>
        <taxon>Eukaryota</taxon>
        <taxon>Viridiplantae</taxon>
        <taxon>Streptophyta</taxon>
        <taxon>Embryophyta</taxon>
        <taxon>Tracheophyta</taxon>
        <taxon>Spermatophyta</taxon>
        <taxon>Magnoliopsida</taxon>
        <taxon>eudicotyledons</taxon>
        <taxon>Gunneridae</taxon>
        <taxon>Pentapetalae</taxon>
        <taxon>rosids</taxon>
        <taxon>malvids</taxon>
        <taxon>Malvales</taxon>
        <taxon>Dipterocarpaceae</taxon>
        <taxon>Rubroshorea</taxon>
    </lineage>
</organism>
<gene>
    <name evidence="1" type="ORF">SLEP1_g24230</name>
</gene>
<name>A0AAV5JM74_9ROSI</name>
<evidence type="ECO:0000313" key="2">
    <source>
        <dbReference type="Proteomes" id="UP001054252"/>
    </source>
</evidence>
<dbReference type="AlphaFoldDB" id="A0AAV5JM74"/>
<keyword evidence="2" id="KW-1185">Reference proteome</keyword>